<keyword evidence="5" id="KW-1185">Reference proteome</keyword>
<keyword evidence="2" id="KW-1283">Bacterial microcompartment</keyword>
<evidence type="ECO:0000313" key="5">
    <source>
        <dbReference type="Proteomes" id="UP000192940"/>
    </source>
</evidence>
<gene>
    <name evidence="4" type="ORF">SAMN05661091_2885</name>
</gene>
<evidence type="ECO:0000256" key="1">
    <source>
        <dbReference type="ARBA" id="ARBA00024322"/>
    </source>
</evidence>
<accession>A0A1X7HER4</accession>
<dbReference type="GO" id="GO:0031469">
    <property type="term" value="C:bacterial microcompartment"/>
    <property type="evidence" value="ECO:0007669"/>
    <property type="project" value="UniProtKB-SubCell"/>
</dbReference>
<dbReference type="Gene3D" id="3.30.70.1710">
    <property type="match status" value="1"/>
</dbReference>
<evidence type="ECO:0000259" key="3">
    <source>
        <dbReference type="PROSITE" id="PS51931"/>
    </source>
</evidence>
<evidence type="ECO:0000256" key="2">
    <source>
        <dbReference type="ARBA" id="ARBA00024446"/>
    </source>
</evidence>
<name>A0A1X7HER4_9BACL</name>
<dbReference type="AlphaFoldDB" id="A0A1X7HER4"/>
<dbReference type="STRING" id="1313296.SAMN05661091_2885"/>
<dbReference type="InterPro" id="IPR000249">
    <property type="entry name" value="BMC_dom"/>
</dbReference>
<proteinExistence type="predicted"/>
<dbReference type="InterPro" id="IPR044870">
    <property type="entry name" value="BMC_CP"/>
</dbReference>
<dbReference type="SUPFAM" id="SSF143414">
    <property type="entry name" value="CcmK-like"/>
    <property type="match status" value="1"/>
</dbReference>
<reference evidence="5" key="1">
    <citation type="submission" date="2017-04" db="EMBL/GenBank/DDBJ databases">
        <authorList>
            <person name="Varghese N."/>
            <person name="Submissions S."/>
        </authorList>
    </citation>
    <scope>NUCLEOTIDE SEQUENCE [LARGE SCALE GENOMIC DNA]</scope>
    <source>
        <strain evidence="5">N3/975</strain>
    </source>
</reference>
<feature type="domain" description="BMC circularly permuted" evidence="3">
    <location>
        <begin position="4"/>
        <end position="100"/>
    </location>
</feature>
<comment type="subcellular location">
    <subcellularLocation>
        <location evidence="1">Bacterial microcompartment</location>
    </subcellularLocation>
</comment>
<protein>
    <recommendedName>
        <fullName evidence="3">BMC circularly permuted domain-containing protein</fullName>
    </recommendedName>
</protein>
<dbReference type="PROSITE" id="PS51931">
    <property type="entry name" value="BMC_CP"/>
    <property type="match status" value="1"/>
</dbReference>
<dbReference type="InterPro" id="IPR037233">
    <property type="entry name" value="CcmK-like_sf"/>
</dbReference>
<dbReference type="SMART" id="SM00877">
    <property type="entry name" value="BMC"/>
    <property type="match status" value="1"/>
</dbReference>
<dbReference type="EMBL" id="LT840184">
    <property type="protein sequence ID" value="SMF85131.1"/>
    <property type="molecule type" value="Genomic_DNA"/>
</dbReference>
<dbReference type="Proteomes" id="UP000192940">
    <property type="component" value="Chromosome I"/>
</dbReference>
<organism evidence="4 5">
    <name type="scientific">Paenibacillus uliginis N3/975</name>
    <dbReference type="NCBI Taxonomy" id="1313296"/>
    <lineage>
        <taxon>Bacteria</taxon>
        <taxon>Bacillati</taxon>
        <taxon>Bacillota</taxon>
        <taxon>Bacilli</taxon>
        <taxon>Bacillales</taxon>
        <taxon>Paenibacillaceae</taxon>
        <taxon>Paenibacillus</taxon>
    </lineage>
</organism>
<dbReference type="RefSeq" id="WP_019419489.1">
    <property type="nucleotide sequence ID" value="NZ_LT840184.1"/>
</dbReference>
<sequence length="106" mass="11430">MEFRIIKSPSKGTLDILLRRRGAPSSREVPQCDAVGLVQGRLIDMVWAADVAEKVVGVTVEDIRGSCPQNMILLAIFGDTASVEDAIAEIKQRSGKAGRKECDDCG</sequence>
<evidence type="ECO:0000313" key="4">
    <source>
        <dbReference type="EMBL" id="SMF85131.1"/>
    </source>
</evidence>